<dbReference type="AlphaFoldDB" id="A0AAD6VQ08"/>
<accession>A0AAD6VQ08</accession>
<reference evidence="2" key="1">
    <citation type="submission" date="2023-03" db="EMBL/GenBank/DDBJ databases">
        <title>Massive genome expansion in bonnet fungi (Mycena s.s.) driven by repeated elements and novel gene families across ecological guilds.</title>
        <authorList>
            <consortium name="Lawrence Berkeley National Laboratory"/>
            <person name="Harder C.B."/>
            <person name="Miyauchi S."/>
            <person name="Viragh M."/>
            <person name="Kuo A."/>
            <person name="Thoen E."/>
            <person name="Andreopoulos B."/>
            <person name="Lu D."/>
            <person name="Skrede I."/>
            <person name="Drula E."/>
            <person name="Henrissat B."/>
            <person name="Morin E."/>
            <person name="Kohler A."/>
            <person name="Barry K."/>
            <person name="LaButti K."/>
            <person name="Morin E."/>
            <person name="Salamov A."/>
            <person name="Lipzen A."/>
            <person name="Mereny Z."/>
            <person name="Hegedus B."/>
            <person name="Baldrian P."/>
            <person name="Stursova M."/>
            <person name="Weitz H."/>
            <person name="Taylor A."/>
            <person name="Grigoriev I.V."/>
            <person name="Nagy L.G."/>
            <person name="Martin F."/>
            <person name="Kauserud H."/>
        </authorList>
    </citation>
    <scope>NUCLEOTIDE SEQUENCE</scope>
    <source>
        <strain evidence="2">9144</strain>
    </source>
</reference>
<feature type="region of interest" description="Disordered" evidence="1">
    <location>
        <begin position="1"/>
        <end position="158"/>
    </location>
</feature>
<keyword evidence="3" id="KW-1185">Reference proteome</keyword>
<sequence length="158" mass="16501">MTTRPSRYLTRAAVNAGLAEAPEIPRDTPRPPSPSGSQAGADSRDAGTPKSRPVTPELLYSKVVMGSLVPSNGRGGSPVSFQEHGGSTGRVSASAQLSELPSPTRDVGFTDGDPRGLDSPEAALWIPETRKTARTHSTGSGSSDHLANLNENDQCRLP</sequence>
<protein>
    <submittedName>
        <fullName evidence="2">Uncharacterized protein</fullName>
    </submittedName>
</protein>
<evidence type="ECO:0000313" key="3">
    <source>
        <dbReference type="Proteomes" id="UP001219525"/>
    </source>
</evidence>
<proteinExistence type="predicted"/>
<dbReference type="EMBL" id="JARJCW010000012">
    <property type="protein sequence ID" value="KAJ7218443.1"/>
    <property type="molecule type" value="Genomic_DNA"/>
</dbReference>
<comment type="caution">
    <text evidence="2">The sequence shown here is derived from an EMBL/GenBank/DDBJ whole genome shotgun (WGS) entry which is preliminary data.</text>
</comment>
<name>A0AAD6VQ08_9AGAR</name>
<evidence type="ECO:0000256" key="1">
    <source>
        <dbReference type="SAM" id="MobiDB-lite"/>
    </source>
</evidence>
<gene>
    <name evidence="2" type="ORF">GGX14DRAFT_390213</name>
</gene>
<dbReference type="Proteomes" id="UP001219525">
    <property type="component" value="Unassembled WGS sequence"/>
</dbReference>
<feature type="compositionally biased region" description="Polar residues" evidence="1">
    <location>
        <begin position="89"/>
        <end position="101"/>
    </location>
</feature>
<evidence type="ECO:0000313" key="2">
    <source>
        <dbReference type="EMBL" id="KAJ7218443.1"/>
    </source>
</evidence>
<organism evidence="2 3">
    <name type="scientific">Mycena pura</name>
    <dbReference type="NCBI Taxonomy" id="153505"/>
    <lineage>
        <taxon>Eukaryota</taxon>
        <taxon>Fungi</taxon>
        <taxon>Dikarya</taxon>
        <taxon>Basidiomycota</taxon>
        <taxon>Agaricomycotina</taxon>
        <taxon>Agaricomycetes</taxon>
        <taxon>Agaricomycetidae</taxon>
        <taxon>Agaricales</taxon>
        <taxon>Marasmiineae</taxon>
        <taxon>Mycenaceae</taxon>
        <taxon>Mycena</taxon>
    </lineage>
</organism>
<feature type="compositionally biased region" description="Polar residues" evidence="1">
    <location>
        <begin position="135"/>
        <end position="152"/>
    </location>
</feature>